<dbReference type="Pfam" id="PF17960">
    <property type="entry name" value="TIG_plexin"/>
    <property type="match status" value="1"/>
</dbReference>
<evidence type="ECO:0000256" key="9">
    <source>
        <dbReference type="ARBA" id="ARBA00023157"/>
    </source>
</evidence>
<dbReference type="Gene3D" id="1.10.506.10">
    <property type="entry name" value="GTPase Activation - p120gap, domain 1"/>
    <property type="match status" value="2"/>
</dbReference>
<keyword evidence="6" id="KW-0677">Repeat</keyword>
<evidence type="ECO:0000256" key="5">
    <source>
        <dbReference type="ARBA" id="ARBA00022729"/>
    </source>
</evidence>
<feature type="domain" description="Sema" evidence="14">
    <location>
        <begin position="9"/>
        <end position="492"/>
    </location>
</feature>
<dbReference type="Pfam" id="PF24479">
    <property type="entry name" value="PSI_PlexinA-B"/>
    <property type="match status" value="1"/>
</dbReference>
<dbReference type="SUPFAM" id="SSF81296">
    <property type="entry name" value="E set domains"/>
    <property type="match status" value="2"/>
</dbReference>
<dbReference type="GO" id="GO:0005886">
    <property type="term" value="C:plasma membrane"/>
    <property type="evidence" value="ECO:0007669"/>
    <property type="project" value="UniProtKB-SubCell"/>
</dbReference>
<dbReference type="InterPro" id="IPR046800">
    <property type="entry name" value="Plexin_RBD"/>
</dbReference>
<reference evidence="15" key="1">
    <citation type="submission" date="2022-11" db="EMBL/GenBank/DDBJ databases">
        <title>Chromosome-level genome of Pogonophryne albipinna.</title>
        <authorList>
            <person name="Jo E."/>
        </authorList>
    </citation>
    <scope>NUCLEOTIDE SEQUENCE</scope>
    <source>
        <strain evidence="15">SGF0006</strain>
        <tissue evidence="15">Muscle</tissue>
    </source>
</reference>
<keyword evidence="11" id="KW-0325">Glycoprotein</keyword>
<dbReference type="PANTHER" id="PTHR22625">
    <property type="entry name" value="PLEXIN"/>
    <property type="match status" value="1"/>
</dbReference>
<dbReference type="PROSITE" id="PS51004">
    <property type="entry name" value="SEMA"/>
    <property type="match status" value="1"/>
</dbReference>
<comment type="subcellular location">
    <subcellularLocation>
        <location evidence="1">Cell membrane</location>
        <topology evidence="1">Single-pass type I membrane protein</topology>
    </subcellularLocation>
</comment>
<dbReference type="InterPro" id="IPR057533">
    <property type="entry name" value="PSI_Plexin-B"/>
</dbReference>
<keyword evidence="5 13" id="KW-0732">Signal</keyword>
<dbReference type="FunFam" id="2.60.40.10:FF:000798">
    <property type="entry name" value="Plexin B2"/>
    <property type="match status" value="1"/>
</dbReference>
<dbReference type="InterPro" id="IPR002165">
    <property type="entry name" value="Plexin_repeat"/>
</dbReference>
<comment type="caution">
    <text evidence="12">Lacks conserved residue(s) required for the propagation of feature annotation.</text>
</comment>
<dbReference type="GO" id="GO:0008360">
    <property type="term" value="P:regulation of cell shape"/>
    <property type="evidence" value="ECO:0007669"/>
    <property type="project" value="TreeGrafter"/>
</dbReference>
<proteinExistence type="inferred from homology"/>
<dbReference type="InterPro" id="IPR031148">
    <property type="entry name" value="Plexin"/>
</dbReference>
<evidence type="ECO:0000256" key="4">
    <source>
        <dbReference type="ARBA" id="ARBA00022692"/>
    </source>
</evidence>
<evidence type="ECO:0000256" key="12">
    <source>
        <dbReference type="PROSITE-ProRule" id="PRU00352"/>
    </source>
</evidence>
<dbReference type="InterPro" id="IPR041019">
    <property type="entry name" value="TIG1_plexin"/>
</dbReference>
<dbReference type="FunFam" id="2.60.40.10:FF:000203">
    <property type="entry name" value="Plexin B2"/>
    <property type="match status" value="1"/>
</dbReference>
<evidence type="ECO:0000256" key="3">
    <source>
        <dbReference type="ARBA" id="ARBA00022475"/>
    </source>
</evidence>
<evidence type="ECO:0000256" key="13">
    <source>
        <dbReference type="SAM" id="SignalP"/>
    </source>
</evidence>
<evidence type="ECO:0000313" key="15">
    <source>
        <dbReference type="EMBL" id="KAJ4920643.1"/>
    </source>
</evidence>
<dbReference type="InterPro" id="IPR002909">
    <property type="entry name" value="IPT_dom"/>
</dbReference>
<dbReference type="InterPro" id="IPR008936">
    <property type="entry name" value="Rho_GTPase_activation_prot"/>
</dbReference>
<evidence type="ECO:0000256" key="8">
    <source>
        <dbReference type="ARBA" id="ARBA00023136"/>
    </source>
</evidence>
<dbReference type="SUPFAM" id="SSF101912">
    <property type="entry name" value="Sema domain"/>
    <property type="match status" value="1"/>
</dbReference>
<dbReference type="Gene3D" id="2.60.40.10">
    <property type="entry name" value="Immunoglobulins"/>
    <property type="match status" value="3"/>
</dbReference>
<evidence type="ECO:0000256" key="1">
    <source>
        <dbReference type="ARBA" id="ARBA00004251"/>
    </source>
</evidence>
<keyword evidence="9" id="KW-1015">Disulfide bond</keyword>
<dbReference type="Pfam" id="PF01833">
    <property type="entry name" value="TIG"/>
    <property type="match status" value="2"/>
</dbReference>
<dbReference type="SMART" id="SM00630">
    <property type="entry name" value="Sema"/>
    <property type="match status" value="1"/>
</dbReference>
<keyword evidence="10" id="KW-0675">Receptor</keyword>
<protein>
    <recommendedName>
        <fullName evidence="14">Sema domain-containing protein</fullName>
    </recommendedName>
</protein>
<evidence type="ECO:0000256" key="7">
    <source>
        <dbReference type="ARBA" id="ARBA00022989"/>
    </source>
</evidence>
<dbReference type="SUPFAM" id="SSF103575">
    <property type="entry name" value="Plexin repeat"/>
    <property type="match status" value="1"/>
</dbReference>
<feature type="signal peptide" evidence="13">
    <location>
        <begin position="1"/>
        <end position="22"/>
    </location>
</feature>
<dbReference type="EMBL" id="JAPTMU010000179">
    <property type="protein sequence ID" value="KAJ4920643.1"/>
    <property type="molecule type" value="Genomic_DNA"/>
</dbReference>
<keyword evidence="8" id="KW-0472">Membrane</keyword>
<evidence type="ECO:0000313" key="16">
    <source>
        <dbReference type="Proteomes" id="UP001219934"/>
    </source>
</evidence>
<dbReference type="SMART" id="SM00429">
    <property type="entry name" value="IPT"/>
    <property type="match status" value="2"/>
</dbReference>
<sequence>MERWRSWQFALLSLATILPSYSKNVDSFSSDTLINNVVTDPRSGRLYVGAVNHLYQLSPDLQIESRTETGPKRDNRQCTPPVTDACEEAVDTDNHNKLILVQEGRDTLVVCGSVYRGICSLMNLSDVEQLLYFSDSKGEKSYVASAEESVSVVGVMSHFTKDKDNILKGKDNFTVFLVGKGYGSHDSTKLISTRILQDVGDWVVFDSIIEASAVQANPFVLRYLHDFRFAFKDDGFVYFLFSRTLGVQDTKNFTFVSRMCEDDHGYYSYTELQLNCSHGNKYNKAQAAYVTAPGDVLAQNMTASGQYGQVSASDKVLFVTFTSDEDPSSSAMCMYPLRSINKRLVEIIGACYSRNGIINEKGAVYSPYSSKSEELCSSKNHVNMTLKYPCGAEFLPSPLASKAEFALTSEPPLARKGHMTAVAVAVEMTHAVAFLGTSTGEVLKVHLSAHPEVYGRAPGDVTGEKVNKNLLFDTGLQHLYITTEKKISKVPVQSCHLKTDCLSCVSMKDPYCGWCVLEGKCTRRKECSRWKDNNTWLWSPNQKCVQIEAFDPPNLSCRKTQQSDQHFVGVTLFHFYKLNQRDSTFPEAAPRGSTHRRLGTGLNPADNTVREFQEVDIHIPALPTLQSTDWLHCAFGEFVSKGVVVIEDGKLQVTCALPDPVGIPPTTQQQDYVSVPVKVVVNDNIEVTSGEYHFYNCAATVRKNQNTPCIVCVTSEWRCQWNAQDHSCSDESDAAGGEFIAGSCPQFESPEPLLIPVGFPIPISFQGRNLDIYQKDDQKFSIGTNLMKDTELTVIQEQGSKFKFNGYEVMNREDCSLCKNAASQYECVWCSSSRSCVYRELCPSHQPAQCPPPEITDIFPRFGPLNGRISVTIRGSNMGIKSDDVRKITVAGVDCLQQKERYSVSTSVVCEIGPAKRAPPSDLPFEPSLSGAVEVEVEGEGGRTGTSKVFFTYRDPIPTSVLPEKGPAAGGTVITIKGKHLDTATKDDVSVSVGGVPCEVLKFGSEISCKTGKYRGQKVTSEGLAVAVKYGTNTTKEIPSAYQYSENPKITDFNPKSSFLCGFDLIQRATMEVLSANDEISQNTAPVQFVQEHVSKNDTVLQFLSPAVNCCVDSTALRSVLWLDDEKEELKGFDYHPDPSFELLLKNVITETSIIIVQGRGFSKAMTAKEAQAFVGVSSCLVNILQPRSGSKRQRRDTTNDLLDLVVKFGHGEWTVGSVYYAQSKDIPLEIIIPSSQQAEREYEKVKHQLENLEESVRDRCKKEFTDLMIEMEDHTSDLSEARIPFLDYKTYTDRNFFLPTKDGSADTMITGKIQIPEARKAIVAQALNQFSNLLNSKPFLINFIRTLESRPDFNARARGYFASLLTVALHGKLEYYTDIMRTLLLELMDEHVQNKNPKLMLRSLFVLWNHQQQQLRVSDTAGEPLYKLFKALKHQVEKGPVDAKMKKAKYTLNDTGLLGDDVEYSVLVLVHGEGPDVTPVKVLSCDSITQVKEKIIDQVYRNLPYSQRPEVESVALEWRPGSTGQILSDLDLTSQKEGRWKRLNTLAHYNVRDNATLVLSRVLHSQSFHQHQDNYEEKNALLEDDHTFHLVRPADEMDEGKSKRGSMKDKSMTKAITEIYLTRLLSVKGTLQQFVDDFFRSVLCSGAVVPPAVKYFFDFLDEQAERHDNVDEETLHIWKTNSLPLRFWVNILRNPQFIVDVHVTEVVDASLHVVAQTFMDACTKTEHKLSRESPSNKLLYAKEISTYKKMVDDYYKGIREMVPISDQDMNTHLAEVSRQHTHELNTELALHQLYQYASKYYDVIIKSLDEDPAAQNKQLTLRLQQIAAALENKVTDL</sequence>
<dbReference type="PANTHER" id="PTHR22625:SF9">
    <property type="entry name" value="PLEXIN-B2"/>
    <property type="match status" value="1"/>
</dbReference>
<dbReference type="Gene3D" id="2.130.10.10">
    <property type="entry name" value="YVTN repeat-like/Quinoprotein amine dehydrogenase"/>
    <property type="match status" value="1"/>
</dbReference>
<dbReference type="GO" id="GO:0017154">
    <property type="term" value="F:semaphorin receptor activity"/>
    <property type="evidence" value="ECO:0007669"/>
    <property type="project" value="InterPro"/>
</dbReference>
<dbReference type="InterPro" id="IPR015943">
    <property type="entry name" value="WD40/YVTN_repeat-like_dom_sf"/>
</dbReference>
<dbReference type="SUPFAM" id="SSF48350">
    <property type="entry name" value="GTPase activation domain, GAP"/>
    <property type="match status" value="1"/>
</dbReference>
<evidence type="ECO:0000256" key="11">
    <source>
        <dbReference type="ARBA" id="ARBA00023180"/>
    </source>
</evidence>
<dbReference type="Proteomes" id="UP001219934">
    <property type="component" value="Unassembled WGS sequence"/>
</dbReference>
<dbReference type="GO" id="GO:0050772">
    <property type="term" value="P:positive regulation of axonogenesis"/>
    <property type="evidence" value="ECO:0007669"/>
    <property type="project" value="TreeGrafter"/>
</dbReference>
<keyword evidence="16" id="KW-1185">Reference proteome</keyword>
<dbReference type="InterPro" id="IPR016201">
    <property type="entry name" value="PSI"/>
</dbReference>
<dbReference type="Pfam" id="PF01437">
    <property type="entry name" value="PSI"/>
    <property type="match status" value="1"/>
</dbReference>
<dbReference type="GO" id="GO:0002116">
    <property type="term" value="C:semaphorin receptor complex"/>
    <property type="evidence" value="ECO:0007669"/>
    <property type="project" value="TreeGrafter"/>
</dbReference>
<keyword evidence="7" id="KW-1133">Transmembrane helix</keyword>
<dbReference type="GO" id="GO:0007411">
    <property type="term" value="P:axon guidance"/>
    <property type="evidence" value="ECO:0007669"/>
    <property type="project" value="UniProtKB-ARBA"/>
</dbReference>
<evidence type="ECO:0000256" key="10">
    <source>
        <dbReference type="ARBA" id="ARBA00023170"/>
    </source>
</evidence>
<comment type="caution">
    <text evidence="15">The sequence shown here is derived from an EMBL/GenBank/DDBJ whole genome shotgun (WGS) entry which is preliminary data.</text>
</comment>
<dbReference type="InterPro" id="IPR013548">
    <property type="entry name" value="Plexin_cytoplasmic_RasGAP_dom"/>
</dbReference>
<dbReference type="FunFam" id="2.130.10.10:FF:000812">
    <property type="entry name" value="Plexin B2a"/>
    <property type="match status" value="1"/>
</dbReference>
<dbReference type="InterPro" id="IPR013783">
    <property type="entry name" value="Ig-like_fold"/>
</dbReference>
<name>A0AAD6A932_9TELE</name>
<dbReference type="InterPro" id="IPR036352">
    <property type="entry name" value="Semap_dom_sf"/>
</dbReference>
<keyword evidence="3" id="KW-1003">Cell membrane</keyword>
<gene>
    <name evidence="15" type="ORF">JOQ06_026065</name>
</gene>
<dbReference type="GO" id="GO:0007162">
    <property type="term" value="P:negative regulation of cell adhesion"/>
    <property type="evidence" value="ECO:0007669"/>
    <property type="project" value="TreeGrafter"/>
</dbReference>
<dbReference type="SMART" id="SM00423">
    <property type="entry name" value="PSI"/>
    <property type="match status" value="3"/>
</dbReference>
<evidence type="ECO:0000256" key="2">
    <source>
        <dbReference type="ARBA" id="ARBA00010297"/>
    </source>
</evidence>
<dbReference type="FunFam" id="3.10.20.90:FF:000102">
    <property type="entry name" value="Plexin B2"/>
    <property type="match status" value="1"/>
</dbReference>
<dbReference type="Pfam" id="PF08337">
    <property type="entry name" value="Plexin_cytopl"/>
    <property type="match status" value="1"/>
</dbReference>
<comment type="similarity">
    <text evidence="2">Belongs to the plexin family.</text>
</comment>
<dbReference type="InterPro" id="IPR014756">
    <property type="entry name" value="Ig_E-set"/>
</dbReference>
<dbReference type="InterPro" id="IPR001627">
    <property type="entry name" value="Semap_dom"/>
</dbReference>
<dbReference type="Pfam" id="PF01403">
    <property type="entry name" value="Sema"/>
    <property type="match status" value="1"/>
</dbReference>
<dbReference type="Gene3D" id="3.10.20.90">
    <property type="entry name" value="Phosphatidylinositol 3-kinase Catalytic Subunit, Chain A, domain 1"/>
    <property type="match status" value="1"/>
</dbReference>
<dbReference type="Pfam" id="PF24317">
    <property type="entry name" value="PSI_Plexin-B"/>
    <property type="match status" value="1"/>
</dbReference>
<evidence type="ECO:0000259" key="14">
    <source>
        <dbReference type="PROSITE" id="PS51004"/>
    </source>
</evidence>
<organism evidence="15 16">
    <name type="scientific">Pogonophryne albipinna</name>
    <dbReference type="NCBI Taxonomy" id="1090488"/>
    <lineage>
        <taxon>Eukaryota</taxon>
        <taxon>Metazoa</taxon>
        <taxon>Chordata</taxon>
        <taxon>Craniata</taxon>
        <taxon>Vertebrata</taxon>
        <taxon>Euteleostomi</taxon>
        <taxon>Actinopterygii</taxon>
        <taxon>Neopterygii</taxon>
        <taxon>Teleostei</taxon>
        <taxon>Neoteleostei</taxon>
        <taxon>Acanthomorphata</taxon>
        <taxon>Eupercaria</taxon>
        <taxon>Perciformes</taxon>
        <taxon>Notothenioidei</taxon>
        <taxon>Pogonophryne</taxon>
    </lineage>
</organism>
<keyword evidence="4" id="KW-0812">Transmembrane</keyword>
<evidence type="ECO:0000256" key="6">
    <source>
        <dbReference type="ARBA" id="ARBA00022737"/>
    </source>
</evidence>
<feature type="chain" id="PRO_5042040951" description="Sema domain-containing protein" evidence="13">
    <location>
        <begin position="23"/>
        <end position="1838"/>
    </location>
</feature>
<accession>A0AAD6A932</accession>
<dbReference type="GO" id="GO:0030334">
    <property type="term" value="P:regulation of cell migration"/>
    <property type="evidence" value="ECO:0007669"/>
    <property type="project" value="TreeGrafter"/>
</dbReference>
<dbReference type="Pfam" id="PF20170">
    <property type="entry name" value="Plexin_RBD"/>
    <property type="match status" value="1"/>
</dbReference>